<reference evidence="3" key="1">
    <citation type="submission" date="2016-10" db="EMBL/GenBank/DDBJ databases">
        <authorList>
            <person name="Varghese N."/>
            <person name="Submissions S."/>
        </authorList>
    </citation>
    <scope>NUCLEOTIDE SEQUENCE [LARGE SCALE GENOMIC DNA]</scope>
    <source>
        <strain evidence="3">NRRL B-51270</strain>
    </source>
</reference>
<keyword evidence="3" id="KW-1185">Reference proteome</keyword>
<feature type="chain" id="PRO_5009255549" description="Outer membrane lipoprotein-sorting protein" evidence="1">
    <location>
        <begin position="25"/>
        <end position="456"/>
    </location>
</feature>
<dbReference type="AlphaFoldDB" id="A0A1H1NIT3"/>
<dbReference type="STRING" id="487184.SAMN05216421_0694"/>
<sequence>MRMQTTLLGAGGLALSLLASSVMAQSLTQDEINKLGNELTPIGAEKAGNADGTIPEWTGGLSEDAGRMLEDHFSENPMDQEQPEFTITAQNYQQYKDKLTPGQVAMFERYPETFRMPVYPTKRTVGYPQEVYDQVKRTAGEAKLVNGGDGISNFAHGTFAFPIPKSGAEVVWNHNTRYRVNIKRWYMQAMPQTNGSYTLIKLEEEVGYPQLMPDVDESQIPNTLLFFKQRVNAPSRLAGNVLLVHDTLDQLKEPRMAWVYNAGQRRVRRAPQVAYDGPGTASDGMRTSDNFSMYNGAPDRYDWKLVGKKEVYVPYNSYKMTEQGLKYEDVLQAGHINPEHTRFELHRVWEVQGNVKQGQRHIYAQRNFFMDEDSWMINLADHYDGRGTLWRVGEGHLAFNYKHKIPGYAIETLYDLLAGRYIALGMYTEEESAPQFDFQPNYNQFTPAALRASGVR</sequence>
<evidence type="ECO:0000313" key="2">
    <source>
        <dbReference type="EMBL" id="SDR98783.1"/>
    </source>
</evidence>
<evidence type="ECO:0008006" key="4">
    <source>
        <dbReference type="Google" id="ProtNLM"/>
    </source>
</evidence>
<dbReference type="EMBL" id="LT629736">
    <property type="protein sequence ID" value="SDR98783.1"/>
    <property type="molecule type" value="Genomic_DNA"/>
</dbReference>
<evidence type="ECO:0000256" key="1">
    <source>
        <dbReference type="SAM" id="SignalP"/>
    </source>
</evidence>
<dbReference type="CDD" id="cd16329">
    <property type="entry name" value="LolA_like"/>
    <property type="match status" value="1"/>
</dbReference>
<dbReference type="InterPro" id="IPR010752">
    <property type="entry name" value="DUF1329"/>
</dbReference>
<dbReference type="Pfam" id="PF07044">
    <property type="entry name" value="DUF1329"/>
    <property type="match status" value="1"/>
</dbReference>
<keyword evidence="1" id="KW-0732">Signal</keyword>
<organism evidence="2 3">
    <name type="scientific">Halopseudomonas xinjiangensis</name>
    <dbReference type="NCBI Taxonomy" id="487184"/>
    <lineage>
        <taxon>Bacteria</taxon>
        <taxon>Pseudomonadati</taxon>
        <taxon>Pseudomonadota</taxon>
        <taxon>Gammaproteobacteria</taxon>
        <taxon>Pseudomonadales</taxon>
        <taxon>Pseudomonadaceae</taxon>
        <taxon>Halopseudomonas</taxon>
    </lineage>
</organism>
<accession>A0A1H1NIT3</accession>
<feature type="signal peptide" evidence="1">
    <location>
        <begin position="1"/>
        <end position="24"/>
    </location>
</feature>
<name>A0A1H1NIT3_9GAMM</name>
<evidence type="ECO:0000313" key="3">
    <source>
        <dbReference type="Proteomes" id="UP000243207"/>
    </source>
</evidence>
<dbReference type="Gene3D" id="2.50.20.10">
    <property type="entry name" value="Lipoprotein localisation LolA/LolB/LppX"/>
    <property type="match status" value="1"/>
</dbReference>
<dbReference type="Proteomes" id="UP000243207">
    <property type="component" value="Chromosome I"/>
</dbReference>
<protein>
    <recommendedName>
        <fullName evidence="4">Outer membrane lipoprotein-sorting protein</fullName>
    </recommendedName>
</protein>
<gene>
    <name evidence="2" type="ORF">SAMN05216421_0694</name>
</gene>
<proteinExistence type="predicted"/>